<comment type="subunit">
    <text evidence="5">The glycine cleavage system is composed of four proteins: P, T, L and H.</text>
</comment>
<dbReference type="GO" id="GO:0005739">
    <property type="term" value="C:mitochondrion"/>
    <property type="evidence" value="ECO:0007669"/>
    <property type="project" value="UniProtKB-SubCell"/>
</dbReference>
<dbReference type="FunCoup" id="A5E1R4">
    <property type="interactions" value="867"/>
</dbReference>
<evidence type="ECO:0000256" key="1">
    <source>
        <dbReference type="ARBA" id="ARBA00009249"/>
    </source>
</evidence>
<dbReference type="NCBIfam" id="TIGR00527">
    <property type="entry name" value="gcvH"/>
    <property type="match status" value="1"/>
</dbReference>
<dbReference type="NCBIfam" id="NF002270">
    <property type="entry name" value="PRK01202.1"/>
    <property type="match status" value="1"/>
</dbReference>
<dbReference type="GO" id="GO:0019464">
    <property type="term" value="P:glycine decarboxylation via glycine cleavage system"/>
    <property type="evidence" value="ECO:0007669"/>
    <property type="project" value="UniProtKB-UniRule"/>
</dbReference>
<dbReference type="STRING" id="379508.A5E1R4"/>
<comment type="similarity">
    <text evidence="1 5">Belongs to the GcvH family.</text>
</comment>
<dbReference type="Gene3D" id="2.40.50.100">
    <property type="match status" value="1"/>
</dbReference>
<dbReference type="InterPro" id="IPR017453">
    <property type="entry name" value="GCV_H_sub"/>
</dbReference>
<feature type="domain" description="Lipoyl-binding" evidence="6">
    <location>
        <begin position="76"/>
        <end position="158"/>
    </location>
</feature>
<keyword evidence="5" id="KW-0496">Mitochondrion</keyword>
<comment type="cofactor">
    <cofactor evidence="5">
        <name>(R)-lipoate</name>
        <dbReference type="ChEBI" id="CHEBI:83088"/>
    </cofactor>
    <text evidence="5">Binds 1 lipoyl cofactor covalently.</text>
</comment>
<dbReference type="AlphaFoldDB" id="A5E1R4"/>
<dbReference type="GO" id="GO:0009249">
    <property type="term" value="P:protein lipoylation"/>
    <property type="evidence" value="ECO:0007669"/>
    <property type="project" value="TreeGrafter"/>
</dbReference>
<evidence type="ECO:0000313" key="7">
    <source>
        <dbReference type="EMBL" id="EDK45372.1"/>
    </source>
</evidence>
<comment type="subcellular location">
    <subcellularLocation>
        <location evidence="5">Mitochondrion</location>
    </subcellularLocation>
</comment>
<dbReference type="PANTHER" id="PTHR11715:SF3">
    <property type="entry name" value="GLYCINE CLEAVAGE SYSTEM H PROTEIN-RELATED"/>
    <property type="match status" value="1"/>
</dbReference>
<dbReference type="SUPFAM" id="SSF51230">
    <property type="entry name" value="Single hybrid motif"/>
    <property type="match status" value="1"/>
</dbReference>
<dbReference type="HAMAP" id="MF_00272">
    <property type="entry name" value="GcvH"/>
    <property type="match status" value="1"/>
</dbReference>
<dbReference type="PROSITE" id="PS50968">
    <property type="entry name" value="BIOTINYL_LIPOYL"/>
    <property type="match status" value="1"/>
</dbReference>
<keyword evidence="2 4" id="KW-0450">Lipoyl</keyword>
<keyword evidence="8" id="KW-1185">Reference proteome</keyword>
<dbReference type="PROSITE" id="PS00189">
    <property type="entry name" value="LIPOYL"/>
    <property type="match status" value="1"/>
</dbReference>
<dbReference type="Pfam" id="PF01597">
    <property type="entry name" value="GCV_H"/>
    <property type="match status" value="1"/>
</dbReference>
<evidence type="ECO:0000256" key="5">
    <source>
        <dbReference type="RuleBase" id="RU364055"/>
    </source>
</evidence>
<name>A5E1R4_LODEL</name>
<comment type="function">
    <text evidence="5">The H protein shuttles the methylamine group of glycine from the P protein to the T protein.</text>
</comment>
<evidence type="ECO:0000256" key="3">
    <source>
        <dbReference type="ARBA" id="ARBA00022946"/>
    </source>
</evidence>
<evidence type="ECO:0000256" key="4">
    <source>
        <dbReference type="PIRSR" id="PIRSR617453-50"/>
    </source>
</evidence>
<gene>
    <name evidence="7" type="ORF">LELG_03551</name>
</gene>
<dbReference type="eggNOG" id="KOG3373">
    <property type="taxonomic scope" value="Eukaryota"/>
</dbReference>
<protein>
    <recommendedName>
        <fullName evidence="5">Glycine cleavage system H protein</fullName>
    </recommendedName>
</protein>
<dbReference type="InterPro" id="IPR000089">
    <property type="entry name" value="Biotin_lipoyl"/>
</dbReference>
<keyword evidence="3 5" id="KW-0809">Transit peptide</keyword>
<reference evidence="7 8" key="1">
    <citation type="journal article" date="2009" name="Nature">
        <title>Evolution of pathogenicity and sexual reproduction in eight Candida genomes.</title>
        <authorList>
            <person name="Butler G."/>
            <person name="Rasmussen M.D."/>
            <person name="Lin M.F."/>
            <person name="Santos M.A."/>
            <person name="Sakthikumar S."/>
            <person name="Munro C.A."/>
            <person name="Rheinbay E."/>
            <person name="Grabherr M."/>
            <person name="Forche A."/>
            <person name="Reedy J.L."/>
            <person name="Agrafioti I."/>
            <person name="Arnaud M.B."/>
            <person name="Bates S."/>
            <person name="Brown A.J."/>
            <person name="Brunke S."/>
            <person name="Costanzo M.C."/>
            <person name="Fitzpatrick D.A."/>
            <person name="de Groot P.W."/>
            <person name="Harris D."/>
            <person name="Hoyer L.L."/>
            <person name="Hube B."/>
            <person name="Klis F.M."/>
            <person name="Kodira C."/>
            <person name="Lennard N."/>
            <person name="Logue M.E."/>
            <person name="Martin R."/>
            <person name="Neiman A.M."/>
            <person name="Nikolaou E."/>
            <person name="Quail M.A."/>
            <person name="Quinn J."/>
            <person name="Santos M.C."/>
            <person name="Schmitzberger F.F."/>
            <person name="Sherlock G."/>
            <person name="Shah P."/>
            <person name="Silverstein K.A."/>
            <person name="Skrzypek M.S."/>
            <person name="Soll D."/>
            <person name="Staggs R."/>
            <person name="Stansfield I."/>
            <person name="Stumpf M.P."/>
            <person name="Sudbery P.E."/>
            <person name="Srikantha T."/>
            <person name="Zeng Q."/>
            <person name="Berman J."/>
            <person name="Berriman M."/>
            <person name="Heitman J."/>
            <person name="Gow N.A."/>
            <person name="Lorenz M.C."/>
            <person name="Birren B.W."/>
            <person name="Kellis M."/>
            <person name="Cuomo C.A."/>
        </authorList>
    </citation>
    <scope>NUCLEOTIDE SEQUENCE [LARGE SCALE GENOMIC DNA]</scope>
    <source>
        <strain evidence="8">ATCC 11503 / BCRC 21390 / CBS 2605 / JCM 1781 / NBRC 1676 / NRRL YB-4239</strain>
    </source>
</reference>
<dbReference type="Proteomes" id="UP000001996">
    <property type="component" value="Unassembled WGS sequence"/>
</dbReference>
<evidence type="ECO:0000256" key="2">
    <source>
        <dbReference type="ARBA" id="ARBA00022823"/>
    </source>
</evidence>
<dbReference type="InterPro" id="IPR033753">
    <property type="entry name" value="GCV_H/Fam206"/>
</dbReference>
<feature type="modified residue" description="N6-lipoyllysine" evidence="4">
    <location>
        <position position="117"/>
    </location>
</feature>
<evidence type="ECO:0000259" key="6">
    <source>
        <dbReference type="PROSITE" id="PS50968"/>
    </source>
</evidence>
<dbReference type="VEuPathDB" id="FungiDB:LELG_03551"/>
<dbReference type="PANTHER" id="PTHR11715">
    <property type="entry name" value="GLYCINE CLEAVAGE SYSTEM H PROTEIN"/>
    <property type="match status" value="1"/>
</dbReference>
<evidence type="ECO:0000313" key="8">
    <source>
        <dbReference type="Proteomes" id="UP000001996"/>
    </source>
</evidence>
<dbReference type="InterPro" id="IPR002930">
    <property type="entry name" value="GCV_H"/>
</dbReference>
<proteinExistence type="inferred from homology"/>
<dbReference type="InterPro" id="IPR011053">
    <property type="entry name" value="Single_hybrid_motif"/>
</dbReference>
<dbReference type="GO" id="GO:0005960">
    <property type="term" value="C:glycine cleavage complex"/>
    <property type="evidence" value="ECO:0007669"/>
    <property type="project" value="UniProtKB-UniRule"/>
</dbReference>
<dbReference type="EMBL" id="CH981527">
    <property type="protein sequence ID" value="EDK45372.1"/>
    <property type="molecule type" value="Genomic_DNA"/>
</dbReference>
<dbReference type="OMA" id="EHEWLSG"/>
<dbReference type="InParanoid" id="A5E1R4"/>
<sequence>MFRQLLRPASASLARSLIRPSVRPSPQTLRCFTTTRFNLAKIDTQSQAYPYLHEQTPVAEKFTEEHEYVKLYEDDSALVGITLYAADALGDVTYVELPELGETVEKGDKIGAVESVKASSEIYSPVSGEVIGVNLNLESEPGLINEDPSVEGWIAQIKVSNREEVLENAELMDKEVYEKSLKE</sequence>
<dbReference type="GeneID" id="5232595"/>
<dbReference type="KEGG" id="lel:PVL30_003038"/>
<organism evidence="7 8">
    <name type="scientific">Lodderomyces elongisporus (strain ATCC 11503 / CBS 2605 / JCM 1781 / NBRC 1676 / NRRL YB-4239)</name>
    <name type="common">Yeast</name>
    <name type="synonym">Saccharomyces elongisporus</name>
    <dbReference type="NCBI Taxonomy" id="379508"/>
    <lineage>
        <taxon>Eukaryota</taxon>
        <taxon>Fungi</taxon>
        <taxon>Dikarya</taxon>
        <taxon>Ascomycota</taxon>
        <taxon>Saccharomycotina</taxon>
        <taxon>Pichiomycetes</taxon>
        <taxon>Debaryomycetaceae</taxon>
        <taxon>Candida/Lodderomyces clade</taxon>
        <taxon>Lodderomyces</taxon>
    </lineage>
</organism>
<dbReference type="OrthoDB" id="10264154at2759"/>
<dbReference type="InterPro" id="IPR003016">
    <property type="entry name" value="2-oxoA_DH_lipoyl-BS"/>
</dbReference>
<dbReference type="HOGENOM" id="CLU_097408_2_0_1"/>
<dbReference type="CDD" id="cd06848">
    <property type="entry name" value="GCS_H"/>
    <property type="match status" value="1"/>
</dbReference>
<accession>A5E1R4</accession>